<dbReference type="Proteomes" id="UP001149079">
    <property type="component" value="Unassembled WGS sequence"/>
</dbReference>
<comment type="caution">
    <text evidence="1">The sequence shown here is derived from an EMBL/GenBank/DDBJ whole genome shotgun (WGS) entry which is preliminary data.</text>
</comment>
<evidence type="ECO:0000313" key="2">
    <source>
        <dbReference type="Proteomes" id="UP001149079"/>
    </source>
</evidence>
<dbReference type="EMBL" id="JAPQKL010000007">
    <property type="protein sequence ID" value="KAJ5121122.1"/>
    <property type="molecule type" value="Genomic_DNA"/>
</dbReference>
<dbReference type="PANTHER" id="PTHR11439:SF438">
    <property type="entry name" value="REVERSE TRANSCRIPTASE TY1_COPIA-TYPE DOMAIN-CONTAINING PROTEIN"/>
    <property type="match status" value="1"/>
</dbReference>
<evidence type="ECO:0000313" key="1">
    <source>
        <dbReference type="EMBL" id="KAJ5121122.1"/>
    </source>
</evidence>
<accession>A0A9W9GJY8</accession>
<dbReference type="OrthoDB" id="4356562at2759"/>
<dbReference type="AlphaFoldDB" id="A0A9W9GJY8"/>
<dbReference type="GeneID" id="81408997"/>
<name>A0A9W9GJY8_9EURO</name>
<dbReference type="RefSeq" id="XP_056517626.1">
    <property type="nucleotide sequence ID" value="XM_056669827.1"/>
</dbReference>
<proteinExistence type="predicted"/>
<protein>
    <submittedName>
        <fullName evidence="1">Uncharacterized protein</fullName>
    </submittedName>
</protein>
<dbReference type="PANTHER" id="PTHR11439">
    <property type="entry name" value="GAG-POL-RELATED RETROTRANSPOSON"/>
    <property type="match status" value="1"/>
</dbReference>
<sequence>MFALAAAGTVSCPIHMDAASIDLLFDPASVDVDVAYKSTVCWLSHAIDSPSEVFRSWLSPNDTSLANSRDFAASCRPKHLDAVDRVVQYLYQTRYYAVEYGVQTENCGLQLAAKSLEFASDPSFGDNQDRKTSEGYISKLYGGPIDWKASKQKTVTTSTTEAELLALAEAGKTMGDESDHYDITPITIHRPNHRLYDYRFGSVCNMRHMARTAYGILMDI</sequence>
<organism evidence="1 2">
    <name type="scientific">Penicillium bovifimosum</name>
    <dbReference type="NCBI Taxonomy" id="126998"/>
    <lineage>
        <taxon>Eukaryota</taxon>
        <taxon>Fungi</taxon>
        <taxon>Dikarya</taxon>
        <taxon>Ascomycota</taxon>
        <taxon>Pezizomycotina</taxon>
        <taxon>Eurotiomycetes</taxon>
        <taxon>Eurotiomycetidae</taxon>
        <taxon>Eurotiales</taxon>
        <taxon>Aspergillaceae</taxon>
        <taxon>Penicillium</taxon>
    </lineage>
</organism>
<reference evidence="1" key="1">
    <citation type="submission" date="2022-11" db="EMBL/GenBank/DDBJ databases">
        <authorList>
            <person name="Petersen C."/>
        </authorList>
    </citation>
    <scope>NUCLEOTIDE SEQUENCE</scope>
    <source>
        <strain evidence="1">IBT 22155</strain>
    </source>
</reference>
<gene>
    <name evidence="1" type="ORF">N7515_009083</name>
</gene>
<reference evidence="1" key="2">
    <citation type="journal article" date="2023" name="IMA Fungus">
        <title>Comparative genomic study of the Penicillium genus elucidates a diverse pangenome and 15 lateral gene transfer events.</title>
        <authorList>
            <person name="Petersen C."/>
            <person name="Sorensen T."/>
            <person name="Nielsen M.R."/>
            <person name="Sondergaard T.E."/>
            <person name="Sorensen J.L."/>
            <person name="Fitzpatrick D.A."/>
            <person name="Frisvad J.C."/>
            <person name="Nielsen K.L."/>
        </authorList>
    </citation>
    <scope>NUCLEOTIDE SEQUENCE</scope>
    <source>
        <strain evidence="1">IBT 22155</strain>
    </source>
</reference>
<keyword evidence="2" id="KW-1185">Reference proteome</keyword>